<name>A0AAQ3KNF3_9LILI</name>
<keyword evidence="2" id="KW-0649">Protein kinase inhibitor</keyword>
<dbReference type="AlphaFoldDB" id="A0AAQ3KNF3"/>
<feature type="region of interest" description="Disordered" evidence="1">
    <location>
        <begin position="69"/>
        <end position="97"/>
    </location>
</feature>
<gene>
    <name evidence="2" type="ORF">Cni_G20092</name>
</gene>
<keyword evidence="3" id="KW-1185">Reference proteome</keyword>
<dbReference type="EMBL" id="CP136895">
    <property type="protein sequence ID" value="WOL11330.1"/>
    <property type="molecule type" value="Genomic_DNA"/>
</dbReference>
<feature type="region of interest" description="Disordered" evidence="1">
    <location>
        <begin position="117"/>
        <end position="161"/>
    </location>
</feature>
<organism evidence="2 3">
    <name type="scientific">Canna indica</name>
    <name type="common">Indian-shot</name>
    <dbReference type="NCBI Taxonomy" id="4628"/>
    <lineage>
        <taxon>Eukaryota</taxon>
        <taxon>Viridiplantae</taxon>
        <taxon>Streptophyta</taxon>
        <taxon>Embryophyta</taxon>
        <taxon>Tracheophyta</taxon>
        <taxon>Spermatophyta</taxon>
        <taxon>Magnoliopsida</taxon>
        <taxon>Liliopsida</taxon>
        <taxon>Zingiberales</taxon>
        <taxon>Cannaceae</taxon>
        <taxon>Canna</taxon>
    </lineage>
</organism>
<accession>A0AAQ3KNF3</accession>
<sequence>MDDVGVTFDNGHGGGEGIRVVVVVRSQPAAAIVVVADGGVQADLFVVILYHRVLQNCNVILKPRIRRSAANSGDLRRSSPELGRTSRGSSNASREAAPMLYPSSEFCHVRDTDSFPHYNGERGVRPASSNHGDEAIDVESTVEMESRRRTTSSATPSTAELDEFFAAAENDLHRRFTER</sequence>
<reference evidence="2 3" key="1">
    <citation type="submission" date="2023-10" db="EMBL/GenBank/DDBJ databases">
        <title>Chromosome-scale genome assembly provides insights into flower coloration mechanisms of Canna indica.</title>
        <authorList>
            <person name="Li C."/>
        </authorList>
    </citation>
    <scope>NUCLEOTIDE SEQUENCE [LARGE SCALE GENOMIC DNA]</scope>
    <source>
        <tissue evidence="2">Flower</tissue>
    </source>
</reference>
<proteinExistence type="predicted"/>
<dbReference type="GO" id="GO:0004860">
    <property type="term" value="F:protein kinase inhibitor activity"/>
    <property type="evidence" value="ECO:0007669"/>
    <property type="project" value="UniProtKB-KW"/>
</dbReference>
<dbReference type="Proteomes" id="UP001327560">
    <property type="component" value="Chromosome 6"/>
</dbReference>
<evidence type="ECO:0000313" key="2">
    <source>
        <dbReference type="EMBL" id="WOL11330.1"/>
    </source>
</evidence>
<protein>
    <submittedName>
        <fullName evidence="2">Cyclin-dependent kinase inhibitor 3</fullName>
    </submittedName>
</protein>
<evidence type="ECO:0000256" key="1">
    <source>
        <dbReference type="SAM" id="MobiDB-lite"/>
    </source>
</evidence>
<evidence type="ECO:0000313" key="3">
    <source>
        <dbReference type="Proteomes" id="UP001327560"/>
    </source>
</evidence>